<reference evidence="2" key="1">
    <citation type="submission" date="2014-11" db="EMBL/GenBank/DDBJ databases">
        <authorList>
            <person name="Amaro Gonzalez C."/>
        </authorList>
    </citation>
    <scope>NUCLEOTIDE SEQUENCE</scope>
</reference>
<dbReference type="AlphaFoldDB" id="A0A0E9UQM3"/>
<accession>A0A0E9UQM3</accession>
<proteinExistence type="predicted"/>
<feature type="compositionally biased region" description="Basic and acidic residues" evidence="1">
    <location>
        <begin position="1"/>
        <end position="12"/>
    </location>
</feature>
<reference evidence="2" key="2">
    <citation type="journal article" date="2015" name="Fish Shellfish Immunol.">
        <title>Early steps in the European eel (Anguilla anguilla)-Vibrio vulnificus interaction in the gills: Role of the RtxA13 toxin.</title>
        <authorList>
            <person name="Callol A."/>
            <person name="Pajuelo D."/>
            <person name="Ebbesson L."/>
            <person name="Teles M."/>
            <person name="MacKenzie S."/>
            <person name="Amaro C."/>
        </authorList>
    </citation>
    <scope>NUCLEOTIDE SEQUENCE</scope>
</reference>
<sequence length="25" mass="2812">MTRGKSSIDHLPRRSNQRSSEVVNG</sequence>
<organism evidence="2">
    <name type="scientific">Anguilla anguilla</name>
    <name type="common">European freshwater eel</name>
    <name type="synonym">Muraena anguilla</name>
    <dbReference type="NCBI Taxonomy" id="7936"/>
    <lineage>
        <taxon>Eukaryota</taxon>
        <taxon>Metazoa</taxon>
        <taxon>Chordata</taxon>
        <taxon>Craniata</taxon>
        <taxon>Vertebrata</taxon>
        <taxon>Euteleostomi</taxon>
        <taxon>Actinopterygii</taxon>
        <taxon>Neopterygii</taxon>
        <taxon>Teleostei</taxon>
        <taxon>Anguilliformes</taxon>
        <taxon>Anguillidae</taxon>
        <taxon>Anguilla</taxon>
    </lineage>
</organism>
<evidence type="ECO:0000313" key="2">
    <source>
        <dbReference type="EMBL" id="JAH68056.1"/>
    </source>
</evidence>
<protein>
    <submittedName>
        <fullName evidence="2">Uncharacterized protein</fullName>
    </submittedName>
</protein>
<name>A0A0E9UQM3_ANGAN</name>
<evidence type="ECO:0000256" key="1">
    <source>
        <dbReference type="SAM" id="MobiDB-lite"/>
    </source>
</evidence>
<feature type="region of interest" description="Disordered" evidence="1">
    <location>
        <begin position="1"/>
        <end position="25"/>
    </location>
</feature>
<dbReference type="EMBL" id="GBXM01040521">
    <property type="protein sequence ID" value="JAH68056.1"/>
    <property type="molecule type" value="Transcribed_RNA"/>
</dbReference>